<dbReference type="InterPro" id="IPR054289">
    <property type="entry name" value="DUF7025"/>
</dbReference>
<dbReference type="InterPro" id="IPR003593">
    <property type="entry name" value="AAA+_ATPase"/>
</dbReference>
<dbReference type="GO" id="GO:0016887">
    <property type="term" value="F:ATP hydrolysis activity"/>
    <property type="evidence" value="ECO:0007669"/>
    <property type="project" value="InterPro"/>
</dbReference>
<dbReference type="PANTHER" id="PTHR46411:SF2">
    <property type="entry name" value="AAA+ ATPASE DOMAIN-CONTAINING PROTEIN"/>
    <property type="match status" value="1"/>
</dbReference>
<feature type="domain" description="AAA+ ATPase" evidence="2">
    <location>
        <begin position="572"/>
        <end position="697"/>
    </location>
</feature>
<dbReference type="Gene3D" id="3.40.50.300">
    <property type="entry name" value="P-loop containing nucleotide triphosphate hydrolases"/>
    <property type="match status" value="1"/>
</dbReference>
<dbReference type="SMART" id="SM00382">
    <property type="entry name" value="AAA"/>
    <property type="match status" value="1"/>
</dbReference>
<comment type="caution">
    <text evidence="3">The sequence shown here is derived from an EMBL/GenBank/DDBJ whole genome shotgun (WGS) entry which is preliminary data.</text>
</comment>
<feature type="compositionally biased region" description="Low complexity" evidence="1">
    <location>
        <begin position="39"/>
        <end position="54"/>
    </location>
</feature>
<evidence type="ECO:0000313" key="3">
    <source>
        <dbReference type="EMBL" id="KAH7117618.1"/>
    </source>
</evidence>
<evidence type="ECO:0000259" key="2">
    <source>
        <dbReference type="SMART" id="SM00382"/>
    </source>
</evidence>
<dbReference type="AlphaFoldDB" id="A0A9P9IDG6"/>
<feature type="compositionally biased region" description="Basic residues" evidence="1">
    <location>
        <begin position="16"/>
        <end position="26"/>
    </location>
</feature>
<dbReference type="EMBL" id="JAGMWT010000013">
    <property type="protein sequence ID" value="KAH7117618.1"/>
    <property type="molecule type" value="Genomic_DNA"/>
</dbReference>
<evidence type="ECO:0000256" key="1">
    <source>
        <dbReference type="SAM" id="MobiDB-lite"/>
    </source>
</evidence>
<dbReference type="Proteomes" id="UP000700596">
    <property type="component" value="Unassembled WGS sequence"/>
</dbReference>
<dbReference type="Pfam" id="PF23232">
    <property type="entry name" value="AAA_lid_13"/>
    <property type="match status" value="1"/>
</dbReference>
<dbReference type="PANTHER" id="PTHR46411">
    <property type="entry name" value="FAMILY ATPASE, PUTATIVE-RELATED"/>
    <property type="match status" value="1"/>
</dbReference>
<protein>
    <submittedName>
        <fullName evidence="3">AAA family ATPase</fullName>
    </submittedName>
</protein>
<evidence type="ECO:0000313" key="4">
    <source>
        <dbReference type="Proteomes" id="UP000700596"/>
    </source>
</evidence>
<dbReference type="OrthoDB" id="10042665at2759"/>
<accession>A0A9P9IDG6</accession>
<organism evidence="3 4">
    <name type="scientific">Dendryphion nanum</name>
    <dbReference type="NCBI Taxonomy" id="256645"/>
    <lineage>
        <taxon>Eukaryota</taxon>
        <taxon>Fungi</taxon>
        <taxon>Dikarya</taxon>
        <taxon>Ascomycota</taxon>
        <taxon>Pezizomycotina</taxon>
        <taxon>Dothideomycetes</taxon>
        <taxon>Pleosporomycetidae</taxon>
        <taxon>Pleosporales</taxon>
        <taxon>Torulaceae</taxon>
        <taxon>Dendryphion</taxon>
    </lineage>
</organism>
<sequence length="805" mass="93178">MLTLLRLTTPFGQSQQHRRQQRRQKRQQPLEELEELEQKQQQKQQQQQQQQQQQKLQVQAHRLHLVADQQMNSSHTSSQPAPSRDSPFFVLARVGIPEEKLNDLATLETYIRDLQNKAEKFSKIQQTQHSPQYCIIYRVINEEATNMFLDPPQWDIVEGLQSLLTGGIPLTNLKIYLRNHPDVEFVVYRDYNQAAIPVPERGDSGITDTPVPHTQESIDLCSEELSIGISSFINQMPGFDTMQGIKGPKELQAPYLVFYHSREKFEELLKKLPRNRRQKLNILRDYVLSEYGKEYKEVDNLLNRGLITPKYVMYLFKPRELMVAGTGGDARGAVTRGIWKQTDQRPFLHSSFGPMGGNNMDQSKCTWTISAWSWEWSEVLFRKLTTFGIELENTESKEMKIEELEVRPLRFVDRSLIELLQRRGGMFWKCRIQRFVSYHDKKDGELRSSADDRYMIDHKTYLSLHSKVASQYDKGGPDILEGEAFNRDEPPDEDFYFLVPPTVKGYNFKTKKWQDLQVDNIREVIWNKEAFNDLVLHSDQNSDTSTKELLQALITKQIEAGKSTDMIQGKGSGLILLLHGAPGTGKTLTAESVAEIAEKPLYPITCGDVGTEAESVERYLESAFNLGKKWDCVILLDEADVFLAERNLEDLRRNAIVSAFLRVLEYAEGILILTSNRVGTFDEAFFSRIHLALHYPDLTIPLRKKIWKNFINRLRNLEEENVDFNDLMKHVDELAENKLNGRQIRNIITTARQHSKWKNLTLNYEFLDQDIRITGRFEEYMSKLRGGHTEGEIAEDSGLRLAEKD</sequence>
<dbReference type="GO" id="GO:0005524">
    <property type="term" value="F:ATP binding"/>
    <property type="evidence" value="ECO:0007669"/>
    <property type="project" value="InterPro"/>
</dbReference>
<dbReference type="SUPFAM" id="SSF52540">
    <property type="entry name" value="P-loop containing nucleoside triphosphate hydrolases"/>
    <property type="match status" value="1"/>
</dbReference>
<keyword evidence="4" id="KW-1185">Reference proteome</keyword>
<gene>
    <name evidence="3" type="ORF">B0J11DRAFT_493253</name>
</gene>
<dbReference type="InterPro" id="IPR003959">
    <property type="entry name" value="ATPase_AAA_core"/>
</dbReference>
<feature type="region of interest" description="Disordered" evidence="1">
    <location>
        <begin position="1"/>
        <end position="54"/>
    </location>
</feature>
<name>A0A9P9IDG6_9PLEO</name>
<dbReference type="InterPro" id="IPR027417">
    <property type="entry name" value="P-loop_NTPase"/>
</dbReference>
<proteinExistence type="predicted"/>
<dbReference type="Pfam" id="PF22942">
    <property type="entry name" value="DUF7025"/>
    <property type="match status" value="1"/>
</dbReference>
<reference evidence="3" key="1">
    <citation type="journal article" date="2021" name="Nat. Commun.">
        <title>Genetic determinants of endophytism in the Arabidopsis root mycobiome.</title>
        <authorList>
            <person name="Mesny F."/>
            <person name="Miyauchi S."/>
            <person name="Thiergart T."/>
            <person name="Pickel B."/>
            <person name="Atanasova L."/>
            <person name="Karlsson M."/>
            <person name="Huettel B."/>
            <person name="Barry K.W."/>
            <person name="Haridas S."/>
            <person name="Chen C."/>
            <person name="Bauer D."/>
            <person name="Andreopoulos W."/>
            <person name="Pangilinan J."/>
            <person name="LaButti K."/>
            <person name="Riley R."/>
            <person name="Lipzen A."/>
            <person name="Clum A."/>
            <person name="Drula E."/>
            <person name="Henrissat B."/>
            <person name="Kohler A."/>
            <person name="Grigoriev I.V."/>
            <person name="Martin F.M."/>
            <person name="Hacquard S."/>
        </authorList>
    </citation>
    <scope>NUCLEOTIDE SEQUENCE</scope>
    <source>
        <strain evidence="3">MPI-CAGE-CH-0243</strain>
    </source>
</reference>
<dbReference type="Pfam" id="PF00004">
    <property type="entry name" value="AAA"/>
    <property type="match status" value="1"/>
</dbReference>
<dbReference type="InterPro" id="IPR056599">
    <property type="entry name" value="AAA_lid_fung"/>
</dbReference>